<dbReference type="Proteomes" id="UP000269665">
    <property type="component" value="Unassembled WGS sequence"/>
</dbReference>
<dbReference type="EMBL" id="PSZG01000001">
    <property type="protein sequence ID" value="RKO79093.1"/>
    <property type="molecule type" value="Genomic_DNA"/>
</dbReference>
<protein>
    <submittedName>
        <fullName evidence="1">Hok/Gef family protein</fullName>
    </submittedName>
</protein>
<dbReference type="EMBL" id="WABS01000023">
    <property type="protein sequence ID" value="MBI0555359.1"/>
    <property type="molecule type" value="Genomic_DNA"/>
</dbReference>
<gene>
    <name evidence="2" type="ORF">C5E00_04235</name>
    <name evidence="1" type="ORF">F6Q06_12785</name>
</gene>
<reference evidence="2 3" key="1">
    <citation type="journal article" date="2018" name="BMC Genomics">
        <title>High genomic variability in the plant pathogenic bacterium Pectobacterium parmentieri deciphered from de novo assembled complete genomes.</title>
        <authorList>
            <person name="Zoledowska S."/>
            <person name="Motyka-Pomagruk A."/>
            <person name="Sledz W."/>
            <person name="Mengoni A."/>
            <person name="Lojkowska E."/>
        </authorList>
    </citation>
    <scope>NUCLEOTIDE SEQUENCE [LARGE SCALE GENOMIC DNA]</scope>
    <source>
        <strain evidence="2 3">IFB5626</strain>
    </source>
</reference>
<accession>A0A8B3GAF4</accession>
<dbReference type="Proteomes" id="UP001194579">
    <property type="component" value="Unassembled WGS sequence"/>
</dbReference>
<reference evidence="1" key="3">
    <citation type="submission" date="2024-05" db="EMBL/GenBank/DDBJ databases">
        <title>Identification of Pectobacterium versatile causing blackleg of potato from New York State with a whole genome sequencing approach.</title>
        <authorList>
            <person name="Ma X."/>
            <person name="Swingle B."/>
        </authorList>
    </citation>
    <scope>NUCLEOTIDE SEQUENCE</scope>
    <source>
        <strain evidence="1">NY1588A</strain>
    </source>
</reference>
<sequence length="70" mass="7663">MVRDSLCEIRVQQGNTVMVASLNYGVRGSTTGRSSLRPVVVVWRDFPAPFEEYRRLYGAGPSKSTIGGSV</sequence>
<evidence type="ECO:0000313" key="1">
    <source>
        <dbReference type="EMBL" id="MBI0555359.1"/>
    </source>
</evidence>
<keyword evidence="4" id="KW-1185">Reference proteome</keyword>
<evidence type="ECO:0000313" key="2">
    <source>
        <dbReference type="EMBL" id="RKO79093.1"/>
    </source>
</evidence>
<evidence type="ECO:0000313" key="4">
    <source>
        <dbReference type="Proteomes" id="UP001194579"/>
    </source>
</evidence>
<comment type="caution">
    <text evidence="2">The sequence shown here is derived from an EMBL/GenBank/DDBJ whole genome shotgun (WGS) entry which is preliminary data.</text>
</comment>
<reference evidence="4" key="2">
    <citation type="submission" date="2023-07" db="EMBL/GenBank/DDBJ databases">
        <title>Identification of Pectobacterium versatile causing blackleg of potato from New York State with a whole genome sequencing approach.</title>
        <authorList>
            <person name="Ma X."/>
            <person name="Swingle B."/>
        </authorList>
    </citation>
    <scope>NUCLEOTIDE SEQUENCE [LARGE SCALE GENOMIC DNA]</scope>
    <source>
        <strain evidence="4">NY1588A</strain>
    </source>
</reference>
<dbReference type="AlphaFoldDB" id="A0A8B3GAF4"/>
<name>A0A8B3GAF4_PECPM</name>
<organism evidence="2 3">
    <name type="scientific">Pectobacterium parmentieri</name>
    <dbReference type="NCBI Taxonomy" id="1905730"/>
    <lineage>
        <taxon>Bacteria</taxon>
        <taxon>Pseudomonadati</taxon>
        <taxon>Pseudomonadota</taxon>
        <taxon>Gammaproteobacteria</taxon>
        <taxon>Enterobacterales</taxon>
        <taxon>Pectobacteriaceae</taxon>
        <taxon>Pectobacterium</taxon>
    </lineage>
</organism>
<proteinExistence type="predicted"/>
<evidence type="ECO:0000313" key="3">
    <source>
        <dbReference type="Proteomes" id="UP000269665"/>
    </source>
</evidence>